<dbReference type="OrthoDB" id="3058642at2759"/>
<proteinExistence type="predicted"/>
<evidence type="ECO:0000313" key="1">
    <source>
        <dbReference type="EMBL" id="PIL35061.1"/>
    </source>
</evidence>
<gene>
    <name evidence="1" type="ORF">GSI_02848</name>
</gene>
<sequence length="358" mass="40892">MSLESPYPGCDTNGWITDIPAGVTVHKGRAIDLYHLHPADLDGVEFEHSFYQKTGRYFNKYKERDVEWRAWEIHGGPIEYWKFLKREQQRRPSHELYTIPPYSYRRRAQYDLSLLHPPTLQDRYVCDSATLRGLKASLAPWIWNACNVALDHVFLHGRIPLMSCELVSDREPAMRLALSFIHSHPIYSERPTQPLGSSPSMTQLRAVLNQAPIAPAPGSPRWGARIDGLVFDEEGSYYEWDRDFLERVFGAACGVVEELGTGDAGMRSARWEIYDKYSESPGFGLWYDPTCHEWTDNAADWLDDRLSGEELRNHLRSTCPAGTAYNNLLLHNAMNLSVKSLAKLRSPSRVLPTPEPSQ</sequence>
<dbReference type="EMBL" id="AYKW01000004">
    <property type="protein sequence ID" value="PIL35061.1"/>
    <property type="molecule type" value="Genomic_DNA"/>
</dbReference>
<accession>A0A2G8SMS8</accession>
<evidence type="ECO:0000313" key="2">
    <source>
        <dbReference type="Proteomes" id="UP000230002"/>
    </source>
</evidence>
<name>A0A2G8SMS8_9APHY</name>
<comment type="caution">
    <text evidence="1">The sequence shown here is derived from an EMBL/GenBank/DDBJ whole genome shotgun (WGS) entry which is preliminary data.</text>
</comment>
<keyword evidence="2" id="KW-1185">Reference proteome</keyword>
<dbReference type="Proteomes" id="UP000230002">
    <property type="component" value="Unassembled WGS sequence"/>
</dbReference>
<organism evidence="1 2">
    <name type="scientific">Ganoderma sinense ZZ0214-1</name>
    <dbReference type="NCBI Taxonomy" id="1077348"/>
    <lineage>
        <taxon>Eukaryota</taxon>
        <taxon>Fungi</taxon>
        <taxon>Dikarya</taxon>
        <taxon>Basidiomycota</taxon>
        <taxon>Agaricomycotina</taxon>
        <taxon>Agaricomycetes</taxon>
        <taxon>Polyporales</taxon>
        <taxon>Polyporaceae</taxon>
        <taxon>Ganoderma</taxon>
    </lineage>
</organism>
<protein>
    <submittedName>
        <fullName evidence="1">Uncharacterized protein</fullName>
    </submittedName>
</protein>
<reference evidence="1 2" key="1">
    <citation type="journal article" date="2015" name="Sci. Rep.">
        <title>Chromosome-level genome map provides insights into diverse defense mechanisms in the medicinal fungus Ganoderma sinense.</title>
        <authorList>
            <person name="Zhu Y."/>
            <person name="Xu J."/>
            <person name="Sun C."/>
            <person name="Zhou S."/>
            <person name="Xu H."/>
            <person name="Nelson D.R."/>
            <person name="Qian J."/>
            <person name="Song J."/>
            <person name="Luo H."/>
            <person name="Xiang L."/>
            <person name="Li Y."/>
            <person name="Xu Z."/>
            <person name="Ji A."/>
            <person name="Wang L."/>
            <person name="Lu S."/>
            <person name="Hayward A."/>
            <person name="Sun W."/>
            <person name="Li X."/>
            <person name="Schwartz D.C."/>
            <person name="Wang Y."/>
            <person name="Chen S."/>
        </authorList>
    </citation>
    <scope>NUCLEOTIDE SEQUENCE [LARGE SCALE GENOMIC DNA]</scope>
    <source>
        <strain evidence="1 2">ZZ0214-1</strain>
    </source>
</reference>
<dbReference type="AlphaFoldDB" id="A0A2G8SMS8"/>
<dbReference type="CDD" id="cd21075">
    <property type="entry name" value="DBD_XPA-like"/>
    <property type="match status" value="1"/>
</dbReference>